<feature type="compositionally biased region" description="Polar residues" evidence="4">
    <location>
        <begin position="315"/>
        <end position="334"/>
    </location>
</feature>
<dbReference type="PANTHER" id="PTHR24100:SF151">
    <property type="entry name" value="ICOS LIGAND"/>
    <property type="match status" value="1"/>
</dbReference>
<dbReference type="GO" id="GO:0001817">
    <property type="term" value="P:regulation of cytokine production"/>
    <property type="evidence" value="ECO:0007669"/>
    <property type="project" value="TreeGrafter"/>
</dbReference>
<dbReference type="Pfam" id="PF07686">
    <property type="entry name" value="V-set"/>
    <property type="match status" value="2"/>
</dbReference>
<feature type="compositionally biased region" description="Polar residues" evidence="4">
    <location>
        <begin position="361"/>
        <end position="404"/>
    </location>
</feature>
<dbReference type="InterPro" id="IPR050504">
    <property type="entry name" value="IgSF_BTN/MOG"/>
</dbReference>
<dbReference type="AlphaFoldDB" id="A0A9W7WZM2"/>
<keyword evidence="5" id="KW-0812">Transmembrane</keyword>
<organism evidence="8 9">
    <name type="scientific">Triplophysa rosa</name>
    <name type="common">Cave loach</name>
    <dbReference type="NCBI Taxonomy" id="992332"/>
    <lineage>
        <taxon>Eukaryota</taxon>
        <taxon>Metazoa</taxon>
        <taxon>Chordata</taxon>
        <taxon>Craniata</taxon>
        <taxon>Vertebrata</taxon>
        <taxon>Euteleostomi</taxon>
        <taxon>Actinopterygii</taxon>
        <taxon>Neopterygii</taxon>
        <taxon>Teleostei</taxon>
        <taxon>Ostariophysi</taxon>
        <taxon>Cypriniformes</taxon>
        <taxon>Nemacheilidae</taxon>
        <taxon>Triplophysa</taxon>
    </lineage>
</organism>
<feature type="compositionally biased region" description="Polar residues" evidence="4">
    <location>
        <begin position="291"/>
        <end position="301"/>
    </location>
</feature>
<evidence type="ECO:0000313" key="8">
    <source>
        <dbReference type="EMBL" id="KAI7811432.1"/>
    </source>
</evidence>
<dbReference type="Gene3D" id="2.60.40.10">
    <property type="entry name" value="Immunoglobulins"/>
    <property type="match status" value="2"/>
</dbReference>
<evidence type="ECO:0000259" key="7">
    <source>
        <dbReference type="PROSITE" id="PS50835"/>
    </source>
</evidence>
<keyword evidence="3" id="KW-0393">Immunoglobulin domain</keyword>
<evidence type="ECO:0000256" key="4">
    <source>
        <dbReference type="SAM" id="MobiDB-lite"/>
    </source>
</evidence>
<dbReference type="InterPro" id="IPR003599">
    <property type="entry name" value="Ig_sub"/>
</dbReference>
<sequence>NILGTAFISIVALNACLAFYLQVNKVEVFPGESVLLPCNSSGFPTDELHWEAMGKHVAVLREGHITAGQGYEDRVFLEDPTASDDFSLVLRDVVFSDGGIYECLWRGQKPVCSVFVDVLESLNFPVLAAVGEDVTLHCFGNVPSNNPWEDIDIHWLKDEREVLRFTSGKIDVNVDNSHMSLPVREEMSRGIFSLNIRSIRAQDQGVYQCRYKSTDHEDLQNGLPETRKLILLDVSSDVPSTSESILSTSSGSYTQTSTSVPTWTSVASTEWSTEISTSAQTSADTVEVVSSRMSSTVESVPNTSNTSYTQTSTSVPTRTDVTSTERSSPVSTHSYVERTDIEDSSTASAQTSADTVEVVSSRMSSTVESVPNASNTSYTQTSTSVPTRTDVTSTERSSPVSTHSYVERTHTEDSSTASAQTSVVSFEMSSTVESVPNASSSSWTHVASIESFSPVSHVERSETGDISTTSAQTSAEITDVSPVLEAGTSSGQYGSLELLSDEKIPWILIGLISGVLLITAGVLTLLMLFARNRFLLRKTESS</sequence>
<dbReference type="InterPro" id="IPR007110">
    <property type="entry name" value="Ig-like_dom"/>
</dbReference>
<evidence type="ECO:0000256" key="1">
    <source>
        <dbReference type="ARBA" id="ARBA00004370"/>
    </source>
</evidence>
<feature type="region of interest" description="Disordered" evidence="4">
    <location>
        <begin position="273"/>
        <end position="419"/>
    </location>
</feature>
<dbReference type="PANTHER" id="PTHR24100">
    <property type="entry name" value="BUTYROPHILIN"/>
    <property type="match status" value="1"/>
</dbReference>
<dbReference type="Proteomes" id="UP001059041">
    <property type="component" value="Linkage Group LG4"/>
</dbReference>
<evidence type="ECO:0000256" key="5">
    <source>
        <dbReference type="SAM" id="Phobius"/>
    </source>
</evidence>
<feature type="compositionally biased region" description="Low complexity" evidence="4">
    <location>
        <begin position="344"/>
        <end position="355"/>
    </location>
</feature>
<protein>
    <recommendedName>
        <fullName evidence="7">Ig-like domain-containing protein</fullName>
    </recommendedName>
</protein>
<feature type="transmembrane region" description="Helical" evidence="5">
    <location>
        <begin position="506"/>
        <end position="529"/>
    </location>
</feature>
<keyword evidence="9" id="KW-1185">Reference proteome</keyword>
<keyword evidence="5" id="KW-1133">Transmembrane helix</keyword>
<dbReference type="EMBL" id="JAFHDT010000004">
    <property type="protein sequence ID" value="KAI7811432.1"/>
    <property type="molecule type" value="Genomic_DNA"/>
</dbReference>
<dbReference type="InterPro" id="IPR003598">
    <property type="entry name" value="Ig_sub2"/>
</dbReference>
<reference evidence="8" key="1">
    <citation type="submission" date="2021-02" db="EMBL/GenBank/DDBJ databases">
        <title>Comparative genomics reveals that relaxation of natural selection precedes convergent phenotypic evolution of cavefish.</title>
        <authorList>
            <person name="Peng Z."/>
        </authorList>
    </citation>
    <scope>NUCLEOTIDE SEQUENCE</scope>
    <source>
        <tissue evidence="8">Muscle</tissue>
    </source>
</reference>
<dbReference type="SMART" id="SM00406">
    <property type="entry name" value="IGv"/>
    <property type="match status" value="2"/>
</dbReference>
<evidence type="ECO:0000313" key="9">
    <source>
        <dbReference type="Proteomes" id="UP001059041"/>
    </source>
</evidence>
<evidence type="ECO:0000256" key="3">
    <source>
        <dbReference type="ARBA" id="ARBA00023319"/>
    </source>
</evidence>
<keyword evidence="2 5" id="KW-0472">Membrane</keyword>
<dbReference type="GO" id="GO:0050852">
    <property type="term" value="P:T cell receptor signaling pathway"/>
    <property type="evidence" value="ECO:0007669"/>
    <property type="project" value="TreeGrafter"/>
</dbReference>
<evidence type="ECO:0000256" key="6">
    <source>
        <dbReference type="SAM" id="SignalP"/>
    </source>
</evidence>
<dbReference type="SUPFAM" id="SSF48726">
    <property type="entry name" value="Immunoglobulin"/>
    <property type="match status" value="2"/>
</dbReference>
<dbReference type="PROSITE" id="PS50835">
    <property type="entry name" value="IG_LIKE"/>
    <property type="match status" value="2"/>
</dbReference>
<dbReference type="GO" id="GO:0009897">
    <property type="term" value="C:external side of plasma membrane"/>
    <property type="evidence" value="ECO:0007669"/>
    <property type="project" value="TreeGrafter"/>
</dbReference>
<gene>
    <name evidence="8" type="ORF">IRJ41_016445</name>
</gene>
<name>A0A9W7WZM2_TRIRA</name>
<dbReference type="InterPro" id="IPR013106">
    <property type="entry name" value="Ig_V-set"/>
</dbReference>
<feature type="compositionally biased region" description="Low complexity" evidence="4">
    <location>
        <begin position="302"/>
        <end position="314"/>
    </location>
</feature>
<dbReference type="InterPro" id="IPR036179">
    <property type="entry name" value="Ig-like_dom_sf"/>
</dbReference>
<keyword evidence="6" id="KW-0732">Signal</keyword>
<feature type="non-terminal residue" evidence="8">
    <location>
        <position position="542"/>
    </location>
</feature>
<dbReference type="SMART" id="SM00408">
    <property type="entry name" value="IGc2"/>
    <property type="match status" value="2"/>
</dbReference>
<comment type="subcellular location">
    <subcellularLocation>
        <location evidence="1">Membrane</location>
    </subcellularLocation>
</comment>
<accession>A0A9W7WZM2</accession>
<feature type="domain" description="Ig-like" evidence="7">
    <location>
        <begin position="110"/>
        <end position="220"/>
    </location>
</feature>
<dbReference type="GO" id="GO:0005102">
    <property type="term" value="F:signaling receptor binding"/>
    <property type="evidence" value="ECO:0007669"/>
    <property type="project" value="TreeGrafter"/>
</dbReference>
<feature type="domain" description="Ig-like" evidence="7">
    <location>
        <begin position="31"/>
        <end position="103"/>
    </location>
</feature>
<feature type="signal peptide" evidence="6">
    <location>
        <begin position="1"/>
        <end position="18"/>
    </location>
</feature>
<comment type="caution">
    <text evidence="8">The sequence shown here is derived from an EMBL/GenBank/DDBJ whole genome shotgun (WGS) entry which is preliminary data.</text>
</comment>
<evidence type="ECO:0000256" key="2">
    <source>
        <dbReference type="ARBA" id="ARBA00023136"/>
    </source>
</evidence>
<dbReference type="InterPro" id="IPR013783">
    <property type="entry name" value="Ig-like_fold"/>
</dbReference>
<feature type="chain" id="PRO_5040949766" description="Ig-like domain-containing protein" evidence="6">
    <location>
        <begin position="19"/>
        <end position="542"/>
    </location>
</feature>
<feature type="compositionally biased region" description="Polar residues" evidence="4">
    <location>
        <begin position="273"/>
        <end position="284"/>
    </location>
</feature>
<dbReference type="SMART" id="SM00409">
    <property type="entry name" value="IG"/>
    <property type="match status" value="2"/>
</dbReference>
<proteinExistence type="predicted"/>